<dbReference type="Pfam" id="PF00096">
    <property type="entry name" value="zf-C2H2"/>
    <property type="match status" value="1"/>
</dbReference>
<dbReference type="GO" id="GO:0000978">
    <property type="term" value="F:RNA polymerase II cis-regulatory region sequence-specific DNA binding"/>
    <property type="evidence" value="ECO:0007669"/>
    <property type="project" value="TreeGrafter"/>
</dbReference>
<feature type="domain" description="C2H2-type" evidence="9">
    <location>
        <begin position="269"/>
        <end position="296"/>
    </location>
</feature>
<sequence length="387" mass="44624">MNHHGNMEMDPLSYDYPTYSYQAPTYPYPNKLQAMYQAYAQTNTNFVPTMHNTQHNTHNIPEPVKPNPVLPTSQTEVKEVNSNDNVIQPTSKRKKKDKKGEKGTFCSEKITDASFKFYGCSVCNISYSALHELDQHVTIHKNRLTSYRLRLRNQFKKKQIKKEKKKLKKLSKIKKESEMDVEIKPEDGYIGSEKAADLVMNNEIENNGNVNNGNSVIDNQSSQFNSVNGELSNVSNDNSLNNGDMCNKVDRVNDKSMNETEINDMEKIYKCFACNKQFTLSYYLKLHVRSHTDEKPYTCAACGQSFITASKLGRHNKRIHLAERYQCRICFKIFSKFELLTAHFDKTHPEDKLEGEPYGTTKHTVTSISFSSRGKTTRHNEYFRCIK</sequence>
<dbReference type="Proteomes" id="UP000301870">
    <property type="component" value="Unplaced"/>
</dbReference>
<dbReference type="GeneID" id="111362968"/>
<keyword evidence="7" id="KW-0175">Coiled coil</keyword>
<evidence type="ECO:0000256" key="5">
    <source>
        <dbReference type="ARBA" id="ARBA00023242"/>
    </source>
</evidence>
<dbReference type="Gene3D" id="3.30.160.60">
    <property type="entry name" value="Classic Zinc Finger"/>
    <property type="match status" value="3"/>
</dbReference>
<proteinExistence type="predicted"/>
<protein>
    <submittedName>
        <fullName evidence="11">Zinc finger protein 43-like</fullName>
    </submittedName>
</protein>
<dbReference type="PANTHER" id="PTHR24393:SF5">
    <property type="entry name" value="HISTONE-LYSINE N-METHYLTRANSFERASE PRDM16"/>
    <property type="match status" value="1"/>
</dbReference>
<evidence type="ECO:0000256" key="8">
    <source>
        <dbReference type="SAM" id="MobiDB-lite"/>
    </source>
</evidence>
<keyword evidence="3 6" id="KW-0863">Zinc-finger</keyword>
<dbReference type="GO" id="GO:0008270">
    <property type="term" value="F:zinc ion binding"/>
    <property type="evidence" value="ECO:0007669"/>
    <property type="project" value="UniProtKB-KW"/>
</dbReference>
<dbReference type="PROSITE" id="PS00028">
    <property type="entry name" value="ZINC_FINGER_C2H2_1"/>
    <property type="match status" value="4"/>
</dbReference>
<dbReference type="PANTHER" id="PTHR24393">
    <property type="entry name" value="ZINC FINGER PROTEIN"/>
    <property type="match status" value="1"/>
</dbReference>
<accession>A0A9J7IZQ5</accession>
<feature type="domain" description="C2H2-type" evidence="9">
    <location>
        <begin position="297"/>
        <end position="325"/>
    </location>
</feature>
<evidence type="ECO:0000313" key="10">
    <source>
        <dbReference type="Proteomes" id="UP000301870"/>
    </source>
</evidence>
<evidence type="ECO:0000256" key="2">
    <source>
        <dbReference type="ARBA" id="ARBA00022737"/>
    </source>
</evidence>
<dbReference type="GO" id="GO:0005634">
    <property type="term" value="C:nucleus"/>
    <property type="evidence" value="ECO:0007669"/>
    <property type="project" value="TreeGrafter"/>
</dbReference>
<evidence type="ECO:0000259" key="9">
    <source>
        <dbReference type="PROSITE" id="PS50157"/>
    </source>
</evidence>
<keyword evidence="1" id="KW-0479">Metal-binding</keyword>
<keyword evidence="4" id="KW-0862">Zinc</keyword>
<dbReference type="GO" id="GO:0001228">
    <property type="term" value="F:DNA-binding transcription activator activity, RNA polymerase II-specific"/>
    <property type="evidence" value="ECO:0007669"/>
    <property type="project" value="TreeGrafter"/>
</dbReference>
<dbReference type="SMART" id="SM00355">
    <property type="entry name" value="ZnF_C2H2"/>
    <property type="match status" value="4"/>
</dbReference>
<dbReference type="SUPFAM" id="SSF57667">
    <property type="entry name" value="beta-beta-alpha zinc fingers"/>
    <property type="match status" value="1"/>
</dbReference>
<feature type="domain" description="C2H2-type" evidence="9">
    <location>
        <begin position="118"/>
        <end position="145"/>
    </location>
</feature>
<dbReference type="InterPro" id="IPR013087">
    <property type="entry name" value="Znf_C2H2_type"/>
</dbReference>
<dbReference type="FunFam" id="3.30.160.60:FF:000358">
    <property type="entry name" value="zinc finger protein 24"/>
    <property type="match status" value="1"/>
</dbReference>
<dbReference type="RefSeq" id="XP_022835514.1">
    <property type="nucleotide sequence ID" value="XM_022979746.1"/>
</dbReference>
<keyword evidence="10" id="KW-1185">Reference proteome</keyword>
<evidence type="ECO:0000256" key="7">
    <source>
        <dbReference type="SAM" id="Coils"/>
    </source>
</evidence>
<dbReference type="AlphaFoldDB" id="A0A9J7IZQ5"/>
<dbReference type="PROSITE" id="PS50157">
    <property type="entry name" value="ZINC_FINGER_C2H2_2"/>
    <property type="match status" value="4"/>
</dbReference>
<keyword evidence="5" id="KW-0539">Nucleus</keyword>
<evidence type="ECO:0000256" key="4">
    <source>
        <dbReference type="ARBA" id="ARBA00022833"/>
    </source>
</evidence>
<evidence type="ECO:0000256" key="6">
    <source>
        <dbReference type="PROSITE-ProRule" id="PRU00042"/>
    </source>
</evidence>
<feature type="region of interest" description="Disordered" evidence="8">
    <location>
        <begin position="81"/>
        <end position="102"/>
    </location>
</feature>
<reference evidence="11" key="1">
    <citation type="submission" date="2025-08" db="UniProtKB">
        <authorList>
            <consortium name="RefSeq"/>
        </authorList>
    </citation>
    <scope>IDENTIFICATION</scope>
    <source>
        <strain evidence="11">Ishihara</strain>
        <tissue evidence="11">Whole body</tissue>
    </source>
</reference>
<dbReference type="FunFam" id="3.30.160.60:FF:000065">
    <property type="entry name" value="B-cell CLL/lymphoma 6, member B"/>
    <property type="match status" value="1"/>
</dbReference>
<feature type="domain" description="C2H2-type" evidence="9">
    <location>
        <begin position="325"/>
        <end position="353"/>
    </location>
</feature>
<evidence type="ECO:0000256" key="3">
    <source>
        <dbReference type="ARBA" id="ARBA00022771"/>
    </source>
</evidence>
<evidence type="ECO:0000256" key="1">
    <source>
        <dbReference type="ARBA" id="ARBA00022723"/>
    </source>
</evidence>
<gene>
    <name evidence="11" type="primary">LOC111362968</name>
</gene>
<name>A0A9J7IZQ5_SPOLT</name>
<keyword evidence="2" id="KW-0677">Repeat</keyword>
<feature type="coiled-coil region" evidence="7">
    <location>
        <begin position="153"/>
        <end position="180"/>
    </location>
</feature>
<dbReference type="InterPro" id="IPR036236">
    <property type="entry name" value="Znf_C2H2_sf"/>
</dbReference>
<organism evidence="10 11">
    <name type="scientific">Spodoptera litura</name>
    <name type="common">Asian cotton leafworm</name>
    <dbReference type="NCBI Taxonomy" id="69820"/>
    <lineage>
        <taxon>Eukaryota</taxon>
        <taxon>Metazoa</taxon>
        <taxon>Ecdysozoa</taxon>
        <taxon>Arthropoda</taxon>
        <taxon>Hexapoda</taxon>
        <taxon>Insecta</taxon>
        <taxon>Pterygota</taxon>
        <taxon>Neoptera</taxon>
        <taxon>Endopterygota</taxon>
        <taxon>Lepidoptera</taxon>
        <taxon>Glossata</taxon>
        <taxon>Ditrysia</taxon>
        <taxon>Noctuoidea</taxon>
        <taxon>Noctuidae</taxon>
        <taxon>Amphipyrinae</taxon>
        <taxon>Spodoptera</taxon>
    </lineage>
</organism>
<evidence type="ECO:0000313" key="11">
    <source>
        <dbReference type="RefSeq" id="XP_022835514.1"/>
    </source>
</evidence>
<dbReference type="KEGG" id="sliu:111362968"/>
<dbReference type="OrthoDB" id="3437960at2759"/>